<dbReference type="GO" id="GO:0009098">
    <property type="term" value="P:L-leucine biosynthetic process"/>
    <property type="evidence" value="ECO:0007669"/>
    <property type="project" value="UniProtKB-UniPathway"/>
</dbReference>
<dbReference type="FunFam" id="3.20.10.10:FF:000006">
    <property type="entry name" value="Branched-chain amino acid aminotransferase"/>
    <property type="match status" value="1"/>
</dbReference>
<dbReference type="RefSeq" id="WP_073540624.1">
    <property type="nucleotide sequence ID" value="NZ_CP018335.1"/>
</dbReference>
<dbReference type="GO" id="GO:0052654">
    <property type="term" value="F:L-leucine-2-oxoglutarate transaminase activity"/>
    <property type="evidence" value="ECO:0007669"/>
    <property type="project" value="RHEA"/>
</dbReference>
<keyword evidence="8 17" id="KW-0808">Transferase</keyword>
<dbReference type="Pfam" id="PF01063">
    <property type="entry name" value="Aminotran_4"/>
    <property type="match status" value="1"/>
</dbReference>
<evidence type="ECO:0000256" key="13">
    <source>
        <dbReference type="ARBA" id="ARBA00049229"/>
    </source>
</evidence>
<comment type="catalytic activity">
    <reaction evidence="11 17">
        <text>L-valine + 2-oxoglutarate = 3-methyl-2-oxobutanoate + L-glutamate</text>
        <dbReference type="Rhea" id="RHEA:24813"/>
        <dbReference type="ChEBI" id="CHEBI:11851"/>
        <dbReference type="ChEBI" id="CHEBI:16810"/>
        <dbReference type="ChEBI" id="CHEBI:29985"/>
        <dbReference type="ChEBI" id="CHEBI:57762"/>
        <dbReference type="EC" id="2.6.1.42"/>
    </reaction>
</comment>
<reference evidence="19 20" key="1">
    <citation type="submission" date="2016-12" db="EMBL/GenBank/DDBJ databases">
        <title>Complete genome sequence of Clostridium kluyveri JZZ isolated from the pit mud of a Chinese flavor liquor-making factory.</title>
        <authorList>
            <person name="Wang Y."/>
        </authorList>
    </citation>
    <scope>NUCLEOTIDE SEQUENCE [LARGE SCALE GENOMIC DNA]</scope>
    <source>
        <strain evidence="19 20">JZZ</strain>
    </source>
</reference>
<dbReference type="Proteomes" id="UP000184604">
    <property type="component" value="Chromosome"/>
</dbReference>
<dbReference type="InterPro" id="IPR043131">
    <property type="entry name" value="BCAT-like_N"/>
</dbReference>
<dbReference type="UniPathway" id="UPA00049">
    <property type="reaction ID" value="UER00062"/>
</dbReference>
<accession>A0A1L5FD69</accession>
<evidence type="ECO:0000256" key="1">
    <source>
        <dbReference type="ARBA" id="ARBA00001933"/>
    </source>
</evidence>
<keyword evidence="6 17" id="KW-0032">Aminotransferase</keyword>
<dbReference type="EMBL" id="CP018335">
    <property type="protein sequence ID" value="APM40962.1"/>
    <property type="molecule type" value="Genomic_DNA"/>
</dbReference>
<comment type="similarity">
    <text evidence="5 15">Belongs to the class-IV pyridoxal-phosphate-dependent aminotransferase family.</text>
</comment>
<dbReference type="Gene3D" id="3.30.470.10">
    <property type="match status" value="1"/>
</dbReference>
<dbReference type="GO" id="GO:0052656">
    <property type="term" value="F:L-isoleucine-2-oxoglutarate transaminase activity"/>
    <property type="evidence" value="ECO:0007669"/>
    <property type="project" value="RHEA"/>
</dbReference>
<dbReference type="UniPathway" id="UPA00047">
    <property type="reaction ID" value="UER00058"/>
</dbReference>
<dbReference type="PIRSF" id="PIRSF006468">
    <property type="entry name" value="BCAT1"/>
    <property type="match status" value="1"/>
</dbReference>
<dbReference type="InterPro" id="IPR001544">
    <property type="entry name" value="Aminotrans_IV"/>
</dbReference>
<comment type="catalytic activity">
    <reaction evidence="12 17">
        <text>L-isoleucine + 2-oxoglutarate = (S)-3-methyl-2-oxopentanoate + L-glutamate</text>
        <dbReference type="Rhea" id="RHEA:24801"/>
        <dbReference type="ChEBI" id="CHEBI:16810"/>
        <dbReference type="ChEBI" id="CHEBI:29985"/>
        <dbReference type="ChEBI" id="CHEBI:35146"/>
        <dbReference type="ChEBI" id="CHEBI:58045"/>
        <dbReference type="EC" id="2.6.1.42"/>
    </reaction>
</comment>
<dbReference type="InterPro" id="IPR033939">
    <property type="entry name" value="BCAT_family"/>
</dbReference>
<dbReference type="Gene3D" id="3.20.10.10">
    <property type="entry name" value="D-amino Acid Aminotransferase, subunit A, domain 2"/>
    <property type="match status" value="1"/>
</dbReference>
<dbReference type="EC" id="2.6.1.42" evidence="17"/>
<comment type="pathway">
    <text evidence="2 18">Amino-acid biosynthesis; L-isoleucine biosynthesis; L-isoleucine from 2-oxobutanoate: step 4/4.</text>
</comment>
<dbReference type="PROSITE" id="PS00770">
    <property type="entry name" value="AA_TRANSFER_CLASS_4"/>
    <property type="match status" value="1"/>
</dbReference>
<feature type="modified residue" description="N6-(pyridoxal phosphate)lysine" evidence="14">
    <location>
        <position position="185"/>
    </location>
</feature>
<evidence type="ECO:0000256" key="6">
    <source>
        <dbReference type="ARBA" id="ARBA00022576"/>
    </source>
</evidence>
<keyword evidence="10 17" id="KW-0100">Branched-chain amino acid biosynthesis</keyword>
<comment type="pathway">
    <text evidence="4 18">Amino-acid biosynthesis; L-leucine biosynthesis; L-leucine from 3-methyl-2-oxobutanoate: step 4/4.</text>
</comment>
<dbReference type="PANTHER" id="PTHR42825:SF2">
    <property type="entry name" value="BRANCHED-CHAIN-AMINO-ACID AMINOTRANSFERASE 3, CHLOROPLASTIC-RELATED"/>
    <property type="match status" value="1"/>
</dbReference>
<evidence type="ECO:0000256" key="4">
    <source>
        <dbReference type="ARBA" id="ARBA00005072"/>
    </source>
</evidence>
<dbReference type="InterPro" id="IPR043132">
    <property type="entry name" value="BCAT-like_C"/>
</dbReference>
<evidence type="ECO:0000313" key="19">
    <source>
        <dbReference type="EMBL" id="APM40962.1"/>
    </source>
</evidence>
<evidence type="ECO:0000256" key="3">
    <source>
        <dbReference type="ARBA" id="ARBA00004931"/>
    </source>
</evidence>
<evidence type="ECO:0000256" key="2">
    <source>
        <dbReference type="ARBA" id="ARBA00004824"/>
    </source>
</evidence>
<name>A0A1L5FD69_CLOKL</name>
<dbReference type="GO" id="GO:0052655">
    <property type="term" value="F:L-valine-2-oxoglutarate transaminase activity"/>
    <property type="evidence" value="ECO:0007669"/>
    <property type="project" value="RHEA"/>
</dbReference>
<evidence type="ECO:0000256" key="7">
    <source>
        <dbReference type="ARBA" id="ARBA00022605"/>
    </source>
</evidence>
<dbReference type="InterPro" id="IPR036038">
    <property type="entry name" value="Aminotransferase-like"/>
</dbReference>
<dbReference type="FunFam" id="3.30.470.10:FF:000004">
    <property type="entry name" value="Branched-chain-amino-acid aminotransferase"/>
    <property type="match status" value="1"/>
</dbReference>
<dbReference type="CDD" id="cd01557">
    <property type="entry name" value="BCAT_beta_family"/>
    <property type="match status" value="1"/>
</dbReference>
<dbReference type="NCBIfam" id="TIGR01123">
    <property type="entry name" value="ilvE_II"/>
    <property type="match status" value="1"/>
</dbReference>
<dbReference type="InterPro" id="IPR018300">
    <property type="entry name" value="Aminotrans_IV_CS"/>
</dbReference>
<dbReference type="PANTHER" id="PTHR42825">
    <property type="entry name" value="AMINO ACID AMINOTRANSFERASE"/>
    <property type="match status" value="1"/>
</dbReference>
<evidence type="ECO:0000313" key="20">
    <source>
        <dbReference type="Proteomes" id="UP000184604"/>
    </source>
</evidence>
<evidence type="ECO:0000256" key="12">
    <source>
        <dbReference type="ARBA" id="ARBA00048798"/>
    </source>
</evidence>
<dbReference type="OrthoDB" id="9804984at2"/>
<sequence length="344" mass="38238">MGKTINIDWNELGFDYIKTDFRYISVWKDGSWDDGKLVEDNMLTISEGSPALHYGQQCFEGLKCYRRKDGKIQLFRPDQNAKRLNNSCRRLLMPEIPEEKFISACVQVAKANEEYVAPHGTGATLYIRPFIIGVGDNIGVKPAEEYIFCVFCCPVGPYFKGGVTPVNFMISDYDRAAPYGTGAAKVGGNYAASLLPHENSAKRGFADCIYLDPATHTKIEEVGAANFFGITKDSKFVTPKSPSILPSITKYSLLYIAKEYLGMQVEERDVYIDKIDEFAEAGACGTAAVITPIGGIEYKDKLHVFYSETEVGPVTKKLYDTLYGIQFGDVEAPQGWIIEISSDF</sequence>
<evidence type="ECO:0000256" key="16">
    <source>
        <dbReference type="RuleBase" id="RU004516"/>
    </source>
</evidence>
<dbReference type="GO" id="GO:0009097">
    <property type="term" value="P:isoleucine biosynthetic process"/>
    <property type="evidence" value="ECO:0007669"/>
    <property type="project" value="UniProtKB-UniPathway"/>
</dbReference>
<keyword evidence="7 17" id="KW-0028">Amino-acid biosynthesis</keyword>
<evidence type="ECO:0000256" key="15">
    <source>
        <dbReference type="RuleBase" id="RU004106"/>
    </source>
</evidence>
<evidence type="ECO:0000256" key="18">
    <source>
        <dbReference type="RuleBase" id="RU004519"/>
    </source>
</evidence>
<evidence type="ECO:0000256" key="9">
    <source>
        <dbReference type="ARBA" id="ARBA00022898"/>
    </source>
</evidence>
<comment type="catalytic activity">
    <reaction evidence="13 17">
        <text>L-leucine + 2-oxoglutarate = 4-methyl-2-oxopentanoate + L-glutamate</text>
        <dbReference type="Rhea" id="RHEA:18321"/>
        <dbReference type="ChEBI" id="CHEBI:16810"/>
        <dbReference type="ChEBI" id="CHEBI:17865"/>
        <dbReference type="ChEBI" id="CHEBI:29985"/>
        <dbReference type="ChEBI" id="CHEBI:57427"/>
        <dbReference type="EC" id="2.6.1.42"/>
    </reaction>
</comment>
<evidence type="ECO:0000256" key="11">
    <source>
        <dbReference type="ARBA" id="ARBA00048212"/>
    </source>
</evidence>
<evidence type="ECO:0000256" key="10">
    <source>
        <dbReference type="ARBA" id="ARBA00023304"/>
    </source>
</evidence>
<dbReference type="GO" id="GO:0009099">
    <property type="term" value="P:L-valine biosynthetic process"/>
    <property type="evidence" value="ECO:0007669"/>
    <property type="project" value="UniProtKB-UniPathway"/>
</dbReference>
<proteinExistence type="inferred from homology"/>
<comment type="pathway">
    <text evidence="3 18">Amino-acid biosynthesis; L-valine biosynthesis; L-valine from pyruvate: step 4/4.</text>
</comment>
<dbReference type="InterPro" id="IPR005786">
    <property type="entry name" value="B_amino_transII"/>
</dbReference>
<evidence type="ECO:0000256" key="14">
    <source>
        <dbReference type="PIRSR" id="PIRSR006468-1"/>
    </source>
</evidence>
<keyword evidence="9 16" id="KW-0663">Pyridoxal phosphate</keyword>
<evidence type="ECO:0000256" key="5">
    <source>
        <dbReference type="ARBA" id="ARBA00009320"/>
    </source>
</evidence>
<dbReference type="NCBIfam" id="NF009897">
    <property type="entry name" value="PRK13357.1"/>
    <property type="match status" value="1"/>
</dbReference>
<protein>
    <recommendedName>
        <fullName evidence="17">Branched-chain-amino-acid aminotransferase</fullName>
        <ecNumber evidence="17">2.6.1.42</ecNumber>
    </recommendedName>
</protein>
<dbReference type="SUPFAM" id="SSF56752">
    <property type="entry name" value="D-aminoacid aminotransferase-like PLP-dependent enzymes"/>
    <property type="match status" value="1"/>
</dbReference>
<dbReference type="AlphaFoldDB" id="A0A1L5FD69"/>
<gene>
    <name evidence="19" type="ORF">BS101_20750</name>
</gene>
<evidence type="ECO:0000256" key="8">
    <source>
        <dbReference type="ARBA" id="ARBA00022679"/>
    </source>
</evidence>
<organism evidence="19 20">
    <name type="scientific">Clostridium kluyveri</name>
    <dbReference type="NCBI Taxonomy" id="1534"/>
    <lineage>
        <taxon>Bacteria</taxon>
        <taxon>Bacillati</taxon>
        <taxon>Bacillota</taxon>
        <taxon>Clostridia</taxon>
        <taxon>Eubacteriales</taxon>
        <taxon>Clostridiaceae</taxon>
        <taxon>Clostridium</taxon>
    </lineage>
</organism>
<dbReference type="UniPathway" id="UPA00048">
    <property type="reaction ID" value="UER00073"/>
</dbReference>
<evidence type="ECO:0000256" key="17">
    <source>
        <dbReference type="RuleBase" id="RU004517"/>
    </source>
</evidence>
<comment type="cofactor">
    <cofactor evidence="1 16">
        <name>pyridoxal 5'-phosphate</name>
        <dbReference type="ChEBI" id="CHEBI:597326"/>
    </cofactor>
</comment>